<feature type="region of interest" description="Disordered" evidence="1">
    <location>
        <begin position="710"/>
        <end position="733"/>
    </location>
</feature>
<feature type="compositionally biased region" description="Polar residues" evidence="1">
    <location>
        <begin position="331"/>
        <end position="343"/>
    </location>
</feature>
<accession>A0ABP9YDL9</accession>
<gene>
    <name evidence="2" type="ORF">HPULCUR_010229</name>
</gene>
<sequence>MSDPFQVKAESKSWAEMVEEEEEFERLQFEDESNHNSPSLQQPATDKSKELIKELPIELPITKEAPEIDQCTPPSELIKEELKKEELEELKRKFQLELDKLPENLEELEATEEKLEELEEPKLELEEPKQEPEVVKEELKEEPKEEPKVEETKEEKIEEEELKEEPKVEEPKVETPKVETPKVVKEEEPEQIKEEPKKEGIKLLSGSKASRWATAPSDPPKVSRWERPATSSYNEQTKLDDSVPVKLGSSASKWASAPTSKHSSNRSKYDTNDRYSSNYDSPRGGRLNRSTFEDSGRLNRSTFEDSGRLNRSTFEDSGRLNRSTFEDSGRLNRSTFESDSFVGSRNHYDRDFDREDRNGGFDNKNNFSRNRKVEPLSEQEAESIKQWNAYQPPADENDPVKPLPPAVVFEQKVSPVVVEQKVSPVVVEKKALPVVQQSPVKKEAVVQEKPSSPSILDFNPSFSWADDIDNSDDEYDMILEKKEGSDWSSFEEIREAEVSALLPEPGIVETEAKEEPTTVSHQGPENFADEPVADEPVADEPVTEIASEPTTTSQPEAVESVIQEEEKPIQPAFVWGSLEEEPKKVVVEEFKVVEEPKVVEETKVVEEPVVKVKETPTAAPTYTWGSLEEPTPQVEQRQAAQAPSRPISKEDEESALNCWNEFNKPEKPQEEAPAVKDVQTTDQVWEKYNPEEVAQSTTWNNNVSWNEEAAVVPQESTTPAWGAASNTPAPVEKSGIKDTWKAKLPVAVEDNASGWKSFAETVTAEPVIVEQKKKHIVEPVLNDWSTMQEPTKKEISMADEEHKKAQQNATHTISLVEPSAKAPKTISLSLADFVEPSNSTKKAPKTISLSLADFIEPSDKKAPKNITLNLQDFNEPKAPQNVSFSFSDLNDDNSVGRVAMKCGDLVEPAAKEPKEISLKWSDIDQSTKPREAPREVNLRWQDI</sequence>
<feature type="region of interest" description="Disordered" evidence="1">
    <location>
        <begin position="437"/>
        <end position="460"/>
    </location>
</feature>
<feature type="compositionally biased region" description="Basic and acidic residues" evidence="1">
    <location>
        <begin position="25"/>
        <end position="34"/>
    </location>
</feature>
<feature type="compositionally biased region" description="Basic and acidic residues" evidence="1">
    <location>
        <begin position="346"/>
        <end position="359"/>
    </location>
</feature>
<organism evidence="2 3">
    <name type="scientific">Helicostylum pulchrum</name>
    <dbReference type="NCBI Taxonomy" id="562976"/>
    <lineage>
        <taxon>Eukaryota</taxon>
        <taxon>Fungi</taxon>
        <taxon>Fungi incertae sedis</taxon>
        <taxon>Mucoromycota</taxon>
        <taxon>Mucoromycotina</taxon>
        <taxon>Mucoromycetes</taxon>
        <taxon>Mucorales</taxon>
        <taxon>Mucorineae</taxon>
        <taxon>Mucoraceae</taxon>
        <taxon>Helicostylum</taxon>
    </lineage>
</organism>
<evidence type="ECO:0000256" key="1">
    <source>
        <dbReference type="SAM" id="MobiDB-lite"/>
    </source>
</evidence>
<feature type="compositionally biased region" description="Polar residues" evidence="1">
    <location>
        <begin position="249"/>
        <end position="262"/>
    </location>
</feature>
<feature type="region of interest" description="Disordered" evidence="1">
    <location>
        <begin position="923"/>
        <end position="943"/>
    </location>
</feature>
<feature type="compositionally biased region" description="Basic and acidic residues" evidence="1">
    <location>
        <begin position="291"/>
        <end position="330"/>
    </location>
</feature>
<feature type="compositionally biased region" description="Polar residues" evidence="1">
    <location>
        <begin position="714"/>
        <end position="728"/>
    </location>
</feature>
<comment type="caution">
    <text evidence="2">The sequence shown here is derived from an EMBL/GenBank/DDBJ whole genome shotgun (WGS) entry which is preliminary data.</text>
</comment>
<dbReference type="Proteomes" id="UP001476247">
    <property type="component" value="Unassembled WGS sequence"/>
</dbReference>
<evidence type="ECO:0000313" key="2">
    <source>
        <dbReference type="EMBL" id="GAA5804725.1"/>
    </source>
</evidence>
<dbReference type="EMBL" id="BAABUJ010000037">
    <property type="protein sequence ID" value="GAA5804725.1"/>
    <property type="molecule type" value="Genomic_DNA"/>
</dbReference>
<feature type="region of interest" description="Disordered" evidence="1">
    <location>
        <begin position="500"/>
        <end position="560"/>
    </location>
</feature>
<feature type="region of interest" description="Disordered" evidence="1">
    <location>
        <begin position="1"/>
        <end position="50"/>
    </location>
</feature>
<feature type="compositionally biased region" description="Basic and acidic residues" evidence="1">
    <location>
        <begin position="120"/>
        <end position="156"/>
    </location>
</feature>
<keyword evidence="3" id="KW-1185">Reference proteome</keyword>
<reference evidence="2 3" key="1">
    <citation type="submission" date="2024-04" db="EMBL/GenBank/DDBJ databases">
        <title>genome sequences of Mucor flavus KT1a and Helicostylum pulchrum KT1b strains isolation_sourced from the surface of a dry-aged beef.</title>
        <authorList>
            <person name="Toyotome T."/>
            <person name="Hosono M."/>
            <person name="Torimaru M."/>
            <person name="Fukuda K."/>
            <person name="Mikami N."/>
        </authorList>
    </citation>
    <scope>NUCLEOTIDE SEQUENCE [LARGE SCALE GENOMIC DNA]</scope>
    <source>
        <strain evidence="2 3">KT1b</strain>
    </source>
</reference>
<proteinExistence type="predicted"/>
<evidence type="ECO:0000313" key="3">
    <source>
        <dbReference type="Proteomes" id="UP001476247"/>
    </source>
</evidence>
<feature type="region of interest" description="Disordered" evidence="1">
    <location>
        <begin position="99"/>
        <end position="383"/>
    </location>
</feature>
<feature type="region of interest" description="Disordered" evidence="1">
    <location>
        <begin position="621"/>
        <end position="655"/>
    </location>
</feature>
<feature type="compositionally biased region" description="Polar residues" evidence="1">
    <location>
        <begin position="35"/>
        <end position="45"/>
    </location>
</feature>
<feature type="compositionally biased region" description="Basic and acidic residues" evidence="1">
    <location>
        <begin position="164"/>
        <end position="201"/>
    </location>
</feature>
<feature type="compositionally biased region" description="Acidic residues" evidence="1">
    <location>
        <begin position="104"/>
        <end position="119"/>
    </location>
</feature>
<feature type="compositionally biased region" description="Acidic residues" evidence="1">
    <location>
        <begin position="527"/>
        <end position="542"/>
    </location>
</feature>
<name>A0ABP9YDL9_9FUNG</name>
<protein>
    <submittedName>
        <fullName evidence="2">Uncharacterized protein</fullName>
    </submittedName>
</protein>